<name>A0ABD3Y8B7_9GAMM</name>
<evidence type="ECO:0000313" key="1">
    <source>
        <dbReference type="EMBL" id="KDC50745.1"/>
    </source>
</evidence>
<reference evidence="1 2" key="1">
    <citation type="submission" date="2014-04" db="EMBL/GenBank/DDBJ databases">
        <title>Pseudoalteromonas galatheae sp. nov., isolated from a deep-sea polychaete near Canal Concepcion, Chile.</title>
        <authorList>
            <person name="Machado H.R."/>
            <person name="Gram L."/>
            <person name="Vynne N.G."/>
        </authorList>
    </citation>
    <scope>NUCLEOTIDE SEQUENCE [LARGE SCALE GENOMIC DNA]</scope>
    <source>
        <strain evidence="1 2">KMM216</strain>
    </source>
</reference>
<dbReference type="EMBL" id="JJNZ01000034">
    <property type="protein sequence ID" value="KDC50745.1"/>
    <property type="molecule type" value="Genomic_DNA"/>
</dbReference>
<dbReference type="RefSeq" id="WP_033029987.1">
    <property type="nucleotide sequence ID" value="NZ_JJNZ01000034.1"/>
</dbReference>
<dbReference type="AlphaFoldDB" id="A0ABD3Y8B7"/>
<sequence>MSFTAKISAQKIVDAIESQSETKQKRISRFQLSTLSISRICKRRVMPTIYLDSLSAELNELGWCMFQVENTKYGFVRASSVKNWLKMSSKTVNGIEGE</sequence>
<comment type="caution">
    <text evidence="1">The sequence shown here is derived from an EMBL/GenBank/DDBJ whole genome shotgun (WGS) entry which is preliminary data.</text>
</comment>
<organism evidence="1 2">
    <name type="scientific">Pseudoalteromonas fuliginea</name>
    <dbReference type="NCBI Taxonomy" id="1872678"/>
    <lineage>
        <taxon>Bacteria</taxon>
        <taxon>Pseudomonadati</taxon>
        <taxon>Pseudomonadota</taxon>
        <taxon>Gammaproteobacteria</taxon>
        <taxon>Alteromonadales</taxon>
        <taxon>Pseudoalteromonadaceae</taxon>
        <taxon>Pseudoalteromonas</taxon>
    </lineage>
</organism>
<evidence type="ECO:0000313" key="2">
    <source>
        <dbReference type="Proteomes" id="UP000027154"/>
    </source>
</evidence>
<dbReference type="Proteomes" id="UP000027154">
    <property type="component" value="Unassembled WGS sequence"/>
</dbReference>
<accession>A0ABD3Y8B7</accession>
<gene>
    <name evidence="1" type="ORF">DC53_11390</name>
</gene>
<protein>
    <submittedName>
        <fullName evidence="1">Uncharacterized protein</fullName>
    </submittedName>
</protein>
<proteinExistence type="predicted"/>